<keyword evidence="3" id="KW-1185">Reference proteome</keyword>
<protein>
    <recommendedName>
        <fullName evidence="4">ESX-1 secretion-associated protein EspA/EspE-like domain-containing protein</fullName>
    </recommendedName>
</protein>
<evidence type="ECO:0000313" key="2">
    <source>
        <dbReference type="EMBL" id="MBL1075211.1"/>
    </source>
</evidence>
<name>A0ABS1M3V6_9NOCA</name>
<dbReference type="InterPro" id="IPR038332">
    <property type="entry name" value="PPE_sf"/>
</dbReference>
<feature type="compositionally biased region" description="Basic and acidic residues" evidence="1">
    <location>
        <begin position="339"/>
        <end position="357"/>
    </location>
</feature>
<feature type="region of interest" description="Disordered" evidence="1">
    <location>
        <begin position="130"/>
        <end position="158"/>
    </location>
</feature>
<evidence type="ECO:0008006" key="4">
    <source>
        <dbReference type="Google" id="ProtNLM"/>
    </source>
</evidence>
<sequence length="659" mass="69688">MAPDNRDNTAWPGLLAAAEARTLQFEPELAKKGMNACADMIEALRSFQKYVETEKLNGLPQIGDLSSGFTLASALSRRGIEAHDVFATHIDIVTHMMDTYHAAAKAYPDADNVSKAELDKVKGTIESLKDIKVGPTTPGGQLGLTEPKGESPGTNKEDYYDTRLEDWAKDKGKTKESVEIIWEPRDSMLWENLYSLGQALQPDKYMRAASAWNILAASVEKHLGTFMNTINGLSNGWRGKGIDAAKLAANTYSKDLRPLIDTMNVMGELLEYVGRWMSSTKNHMPKTKSDPNDCEMTDTDLEDYREHFENDYLAGGKNTATILPVVPGPTAQPQQKPKLPTEKDPTQKDPKDKDQRENPGNQNPGNQNPGNQNPGNQNPGKQNPGNQNPGNQNPGNQNPGNQNPGNQNPGNQNPGNQNPGNQNPGSQNPGNQNPGNQNPGNQNPGSNNPGSQNPNSNQNSQNSTQLISALGTLLQAATTGMSTLAQSLPTVLKQLESLLAQGNTEQLAQLLGVSEEKVQTAFAEVQQSPEKLAQLGELLGLTTGQTEMVVAEASLSGEEVSAGGVAPKAGLADASSVGHTNLFGARAGVDAAFTESGFGVVAGASVGFADGESNGSGTETVAFGASVSEDGEAVGSVDFFHAFTPPAAVAAPADPGADV</sequence>
<evidence type="ECO:0000313" key="3">
    <source>
        <dbReference type="Proteomes" id="UP000602198"/>
    </source>
</evidence>
<organism evidence="2 3">
    <name type="scientific">Nocardia acididurans</name>
    <dbReference type="NCBI Taxonomy" id="2802282"/>
    <lineage>
        <taxon>Bacteria</taxon>
        <taxon>Bacillati</taxon>
        <taxon>Actinomycetota</taxon>
        <taxon>Actinomycetes</taxon>
        <taxon>Mycobacteriales</taxon>
        <taxon>Nocardiaceae</taxon>
        <taxon>Nocardia</taxon>
    </lineage>
</organism>
<gene>
    <name evidence="2" type="ORF">JK358_12490</name>
</gene>
<dbReference type="Proteomes" id="UP000602198">
    <property type="component" value="Unassembled WGS sequence"/>
</dbReference>
<feature type="compositionally biased region" description="Low complexity" evidence="1">
    <location>
        <begin position="358"/>
        <end position="462"/>
    </location>
</feature>
<reference evidence="2 3" key="1">
    <citation type="submission" date="2021-01" db="EMBL/GenBank/DDBJ databases">
        <title>WGS of actinomycetes isolated from Thailand.</title>
        <authorList>
            <person name="Thawai C."/>
        </authorList>
    </citation>
    <scope>NUCLEOTIDE SEQUENCE [LARGE SCALE GENOMIC DNA]</scope>
    <source>
        <strain evidence="2 3">LPG 2</strain>
    </source>
</reference>
<proteinExistence type="predicted"/>
<dbReference type="EMBL" id="JAERRJ010000004">
    <property type="protein sequence ID" value="MBL1075211.1"/>
    <property type="molecule type" value="Genomic_DNA"/>
</dbReference>
<feature type="region of interest" description="Disordered" evidence="1">
    <location>
        <begin position="319"/>
        <end position="462"/>
    </location>
</feature>
<dbReference type="RefSeq" id="WP_201946993.1">
    <property type="nucleotide sequence ID" value="NZ_JAERRJ010000004.1"/>
</dbReference>
<comment type="caution">
    <text evidence="2">The sequence shown here is derived from an EMBL/GenBank/DDBJ whole genome shotgun (WGS) entry which is preliminary data.</text>
</comment>
<accession>A0ABS1M3V6</accession>
<feature type="compositionally biased region" description="Low complexity" evidence="1">
    <location>
        <begin position="134"/>
        <end position="145"/>
    </location>
</feature>
<dbReference type="Gene3D" id="1.20.1260.20">
    <property type="entry name" value="PPE superfamily"/>
    <property type="match status" value="1"/>
</dbReference>
<evidence type="ECO:0000256" key="1">
    <source>
        <dbReference type="SAM" id="MobiDB-lite"/>
    </source>
</evidence>